<dbReference type="AlphaFoldDB" id="A0A8S9PAQ7"/>
<dbReference type="Proteomes" id="UP000712600">
    <property type="component" value="Unassembled WGS sequence"/>
</dbReference>
<feature type="region of interest" description="Disordered" evidence="1">
    <location>
        <begin position="1"/>
        <end position="52"/>
    </location>
</feature>
<dbReference type="EMBL" id="QGKX02001521">
    <property type="protein sequence ID" value="KAF3511261.1"/>
    <property type="molecule type" value="Genomic_DNA"/>
</dbReference>
<evidence type="ECO:0000313" key="2">
    <source>
        <dbReference type="EMBL" id="KAF3511261.1"/>
    </source>
</evidence>
<protein>
    <submittedName>
        <fullName evidence="2">Uncharacterized protein</fullName>
    </submittedName>
</protein>
<accession>A0A8S9PAQ7</accession>
<proteinExistence type="predicted"/>
<evidence type="ECO:0000256" key="1">
    <source>
        <dbReference type="SAM" id="MobiDB-lite"/>
    </source>
</evidence>
<sequence>MGATSRSDAMRSLQTTSQSDSEKSLAISSRWKPKTNPERPLQVTPETQSDLARVTPRGRSHFYRVTTTQWSRSDPLSLFSAPPQSMLLSAFQWQLHLILLSIPA</sequence>
<feature type="compositionally biased region" description="Polar residues" evidence="1">
    <location>
        <begin position="1"/>
        <end position="19"/>
    </location>
</feature>
<gene>
    <name evidence="2" type="ORF">F2Q69_00008808</name>
</gene>
<reference evidence="2" key="1">
    <citation type="submission" date="2019-12" db="EMBL/GenBank/DDBJ databases">
        <title>Genome sequencing and annotation of Brassica cretica.</title>
        <authorList>
            <person name="Studholme D.J."/>
            <person name="Sarris P."/>
        </authorList>
    </citation>
    <scope>NUCLEOTIDE SEQUENCE</scope>
    <source>
        <strain evidence="2">PFS-109/04</strain>
        <tissue evidence="2">Leaf</tissue>
    </source>
</reference>
<comment type="caution">
    <text evidence="2">The sequence shown here is derived from an EMBL/GenBank/DDBJ whole genome shotgun (WGS) entry which is preliminary data.</text>
</comment>
<evidence type="ECO:0000313" key="3">
    <source>
        <dbReference type="Proteomes" id="UP000712600"/>
    </source>
</evidence>
<name>A0A8S9PAQ7_BRACR</name>
<organism evidence="2 3">
    <name type="scientific">Brassica cretica</name>
    <name type="common">Mustard</name>
    <dbReference type="NCBI Taxonomy" id="69181"/>
    <lineage>
        <taxon>Eukaryota</taxon>
        <taxon>Viridiplantae</taxon>
        <taxon>Streptophyta</taxon>
        <taxon>Embryophyta</taxon>
        <taxon>Tracheophyta</taxon>
        <taxon>Spermatophyta</taxon>
        <taxon>Magnoliopsida</taxon>
        <taxon>eudicotyledons</taxon>
        <taxon>Gunneridae</taxon>
        <taxon>Pentapetalae</taxon>
        <taxon>rosids</taxon>
        <taxon>malvids</taxon>
        <taxon>Brassicales</taxon>
        <taxon>Brassicaceae</taxon>
        <taxon>Brassiceae</taxon>
        <taxon>Brassica</taxon>
    </lineage>
</organism>